<organism evidence="1 2">
    <name type="scientific">Pseudomonas cremoricolorata</name>
    <dbReference type="NCBI Taxonomy" id="157783"/>
    <lineage>
        <taxon>Bacteria</taxon>
        <taxon>Pseudomonadati</taxon>
        <taxon>Pseudomonadota</taxon>
        <taxon>Gammaproteobacteria</taxon>
        <taxon>Pseudomonadales</taxon>
        <taxon>Pseudomonadaceae</taxon>
        <taxon>Pseudomonas</taxon>
    </lineage>
</organism>
<dbReference type="AlphaFoldDB" id="A0A089YEZ0"/>
<dbReference type="RefSeq" id="WP_038412913.1">
    <property type="nucleotide sequence ID" value="NZ_CP009455.1"/>
</dbReference>
<dbReference type="Proteomes" id="UP000029493">
    <property type="component" value="Chromosome"/>
</dbReference>
<name>A0A089YEZ0_9PSED</name>
<dbReference type="GO" id="GO:0006355">
    <property type="term" value="P:regulation of DNA-templated transcription"/>
    <property type="evidence" value="ECO:0007669"/>
    <property type="project" value="InterPro"/>
</dbReference>
<dbReference type="STRING" id="157783.LK03_13815"/>
<dbReference type="EMBL" id="CP009455">
    <property type="protein sequence ID" value="AIR90308.1"/>
    <property type="molecule type" value="Genomic_DNA"/>
</dbReference>
<dbReference type="OrthoDB" id="982642at2"/>
<reference evidence="1 2" key="1">
    <citation type="submission" date="2014-09" db="EMBL/GenBank/DDBJ databases">
        <authorList>
            <person name="Chan K.-G."/>
        </authorList>
    </citation>
    <scope>NUCLEOTIDE SEQUENCE [LARGE SCALE GENOMIC DNA]</scope>
    <source>
        <strain evidence="1 2">ND07</strain>
    </source>
</reference>
<accession>A0A089YEZ0</accession>
<sequence>MNTAFMLMAQYNGLAIIPIDQVCTDYFTHLTPDMFQRKVFAGQIKLPITRLEASQKSARGIHIADLAHYLDQQREAARKECAQLNKTLRAG</sequence>
<dbReference type="Pfam" id="PF11112">
    <property type="entry name" value="PyocinActivator"/>
    <property type="match status" value="1"/>
</dbReference>
<evidence type="ECO:0000313" key="1">
    <source>
        <dbReference type="EMBL" id="AIR90308.1"/>
    </source>
</evidence>
<keyword evidence="2" id="KW-1185">Reference proteome</keyword>
<proteinExistence type="predicted"/>
<dbReference type="KEGG" id="psw:LK03_13815"/>
<protein>
    <submittedName>
        <fullName evidence="1">Pyocin activator protein PrtN</fullName>
    </submittedName>
</protein>
<dbReference type="InterPro" id="IPR020518">
    <property type="entry name" value="Tscrpt_reg_PrtN"/>
</dbReference>
<evidence type="ECO:0000313" key="2">
    <source>
        <dbReference type="Proteomes" id="UP000029493"/>
    </source>
</evidence>
<gene>
    <name evidence="1" type="ORF">LK03_13815</name>
</gene>
<dbReference type="eggNOG" id="ENOG5032YRW">
    <property type="taxonomic scope" value="Bacteria"/>
</dbReference>